<protein>
    <recommendedName>
        <fullName evidence="7">Probable purine permease</fullName>
    </recommendedName>
</protein>
<keyword evidence="3 7" id="KW-0813">Transport</keyword>
<feature type="transmembrane region" description="Helical" evidence="7">
    <location>
        <begin position="298"/>
        <end position="320"/>
    </location>
</feature>
<dbReference type="GO" id="GO:0005345">
    <property type="term" value="F:purine nucleobase transmembrane transporter activity"/>
    <property type="evidence" value="ECO:0007669"/>
    <property type="project" value="UniProtKB-UniRule"/>
</dbReference>
<dbReference type="SUPFAM" id="SSF103481">
    <property type="entry name" value="Multidrug resistance efflux transporter EmrE"/>
    <property type="match status" value="1"/>
</dbReference>
<evidence type="ECO:0000313" key="8">
    <source>
        <dbReference type="EMBL" id="KAK8954945.1"/>
    </source>
</evidence>
<feature type="transmembrane region" description="Helical" evidence="7">
    <location>
        <begin position="271"/>
        <end position="291"/>
    </location>
</feature>
<comment type="caution">
    <text evidence="8">The sequence shown here is derived from an EMBL/GenBank/DDBJ whole genome shotgun (WGS) entry which is preliminary data.</text>
</comment>
<dbReference type="PANTHER" id="PTHR31376">
    <property type="entry name" value="OS09G0467300 PROTEIN-RELATED"/>
    <property type="match status" value="1"/>
</dbReference>
<keyword evidence="4 7" id="KW-0812">Transmembrane</keyword>
<evidence type="ECO:0000256" key="6">
    <source>
        <dbReference type="ARBA" id="ARBA00023136"/>
    </source>
</evidence>
<dbReference type="InterPro" id="IPR037185">
    <property type="entry name" value="EmrE-like"/>
</dbReference>
<reference evidence="8 9" key="1">
    <citation type="journal article" date="2022" name="Nat. Plants">
        <title>Genomes of leafy and leafless Platanthera orchids illuminate the evolution of mycoheterotrophy.</title>
        <authorList>
            <person name="Li M.H."/>
            <person name="Liu K.W."/>
            <person name="Li Z."/>
            <person name="Lu H.C."/>
            <person name="Ye Q.L."/>
            <person name="Zhang D."/>
            <person name="Wang J.Y."/>
            <person name="Li Y.F."/>
            <person name="Zhong Z.M."/>
            <person name="Liu X."/>
            <person name="Yu X."/>
            <person name="Liu D.K."/>
            <person name="Tu X.D."/>
            <person name="Liu B."/>
            <person name="Hao Y."/>
            <person name="Liao X.Y."/>
            <person name="Jiang Y.T."/>
            <person name="Sun W.H."/>
            <person name="Chen J."/>
            <person name="Chen Y.Q."/>
            <person name="Ai Y."/>
            <person name="Zhai J.W."/>
            <person name="Wu S.S."/>
            <person name="Zhou Z."/>
            <person name="Hsiao Y.Y."/>
            <person name="Wu W.L."/>
            <person name="Chen Y.Y."/>
            <person name="Lin Y.F."/>
            <person name="Hsu J.L."/>
            <person name="Li C.Y."/>
            <person name="Wang Z.W."/>
            <person name="Zhao X."/>
            <person name="Zhong W.Y."/>
            <person name="Ma X.K."/>
            <person name="Ma L."/>
            <person name="Huang J."/>
            <person name="Chen G.Z."/>
            <person name="Huang M.Z."/>
            <person name="Huang L."/>
            <person name="Peng D.H."/>
            <person name="Luo Y.B."/>
            <person name="Zou S.Q."/>
            <person name="Chen S.P."/>
            <person name="Lan S."/>
            <person name="Tsai W.C."/>
            <person name="Van de Peer Y."/>
            <person name="Liu Z.J."/>
        </authorList>
    </citation>
    <scope>NUCLEOTIDE SEQUENCE [LARGE SCALE GENOMIC DNA]</scope>
    <source>
        <strain evidence="8">Lor287</strain>
    </source>
</reference>
<dbReference type="InterPro" id="IPR030182">
    <property type="entry name" value="PUP_plant"/>
</dbReference>
<dbReference type="AlphaFoldDB" id="A0AAP0C0W9"/>
<dbReference type="GO" id="GO:0015211">
    <property type="term" value="F:purine nucleoside transmembrane transporter activity"/>
    <property type="evidence" value="ECO:0007669"/>
    <property type="project" value="UniProtKB-UniRule"/>
</dbReference>
<keyword evidence="9" id="KW-1185">Reference proteome</keyword>
<evidence type="ECO:0000256" key="4">
    <source>
        <dbReference type="ARBA" id="ARBA00022692"/>
    </source>
</evidence>
<evidence type="ECO:0000256" key="1">
    <source>
        <dbReference type="ARBA" id="ARBA00004141"/>
    </source>
</evidence>
<evidence type="ECO:0000256" key="3">
    <source>
        <dbReference type="ARBA" id="ARBA00022448"/>
    </source>
</evidence>
<sequence length="370" mass="40969">MEINPQIHEEMPQPNNHVALQTHKSGRSKKKLILLFFNIILLLVGGVGSPLILRTYFVHGGNRMWFSAFLQTAGFPFLLIPLIFSFLQRRSDNRSSLISLTPPLLFYCTILGLITGVSDYLYSYGMSFLPVSTSALLSSTQLGFTAVFAFFIVKQKFNASSINAVVLLTFGAVVLGVHASGDRPNGETKAKYNIGFLMTLGAAVVYGLVLPLVELMYKYAKKEVTYQLVMEMQFIIGLSATVFCVIGMAINKDFEAIGREAKLYRLGQAEYYLVVFFSTVIAQFFFLGMVGTIKYSSALLSGVIIAVCIPVTEVLAVFFFHEKFSGEKGVALALSLWGTGSYFYGEYNDHKRRKNANAMEVQLPVSIVST</sequence>
<feature type="transmembrane region" description="Helical" evidence="7">
    <location>
        <begin position="160"/>
        <end position="180"/>
    </location>
</feature>
<comment type="similarity">
    <text evidence="2 7">Belongs to the purine permeases (TC 2.A.7.14) family.</text>
</comment>
<comment type="subcellular location">
    <subcellularLocation>
        <location evidence="1 7">Membrane</location>
        <topology evidence="1 7">Multi-pass membrane protein</topology>
    </subcellularLocation>
</comment>
<evidence type="ECO:0000256" key="5">
    <source>
        <dbReference type="ARBA" id="ARBA00022989"/>
    </source>
</evidence>
<name>A0AAP0C0W9_9ASPA</name>
<feature type="transmembrane region" description="Helical" evidence="7">
    <location>
        <begin position="326"/>
        <end position="345"/>
    </location>
</feature>
<feature type="transmembrane region" description="Helical" evidence="7">
    <location>
        <begin position="234"/>
        <end position="251"/>
    </location>
</feature>
<keyword evidence="5 7" id="KW-1133">Transmembrane helix</keyword>
<keyword evidence="6 7" id="KW-0472">Membrane</keyword>
<dbReference type="Pfam" id="PF16913">
    <property type="entry name" value="PUNUT"/>
    <property type="match status" value="1"/>
</dbReference>
<proteinExistence type="inferred from homology"/>
<accession>A0AAP0C0W9</accession>
<dbReference type="Proteomes" id="UP001418222">
    <property type="component" value="Unassembled WGS sequence"/>
</dbReference>
<dbReference type="GO" id="GO:0016020">
    <property type="term" value="C:membrane"/>
    <property type="evidence" value="ECO:0007669"/>
    <property type="project" value="UniProtKB-SubCell"/>
</dbReference>
<feature type="transmembrane region" description="Helical" evidence="7">
    <location>
        <begin position="128"/>
        <end position="153"/>
    </location>
</feature>
<evidence type="ECO:0000256" key="2">
    <source>
        <dbReference type="ARBA" id="ARBA00006213"/>
    </source>
</evidence>
<evidence type="ECO:0000256" key="7">
    <source>
        <dbReference type="RuleBase" id="RU368015"/>
    </source>
</evidence>
<feature type="transmembrane region" description="Helical" evidence="7">
    <location>
        <begin position="32"/>
        <end position="53"/>
    </location>
</feature>
<organism evidence="8 9">
    <name type="scientific">Platanthera zijinensis</name>
    <dbReference type="NCBI Taxonomy" id="2320716"/>
    <lineage>
        <taxon>Eukaryota</taxon>
        <taxon>Viridiplantae</taxon>
        <taxon>Streptophyta</taxon>
        <taxon>Embryophyta</taxon>
        <taxon>Tracheophyta</taxon>
        <taxon>Spermatophyta</taxon>
        <taxon>Magnoliopsida</taxon>
        <taxon>Liliopsida</taxon>
        <taxon>Asparagales</taxon>
        <taxon>Orchidaceae</taxon>
        <taxon>Orchidoideae</taxon>
        <taxon>Orchideae</taxon>
        <taxon>Orchidinae</taxon>
        <taxon>Platanthera</taxon>
    </lineage>
</organism>
<evidence type="ECO:0000313" key="9">
    <source>
        <dbReference type="Proteomes" id="UP001418222"/>
    </source>
</evidence>
<dbReference type="EMBL" id="JBBWWQ010000002">
    <property type="protein sequence ID" value="KAK8954945.1"/>
    <property type="molecule type" value="Genomic_DNA"/>
</dbReference>
<dbReference type="PANTHER" id="PTHR31376:SF105">
    <property type="entry name" value="PURINE PERMEASE-RELATED"/>
    <property type="match status" value="1"/>
</dbReference>
<gene>
    <name evidence="8" type="primary">PUP1</name>
    <name evidence="8" type="ORF">KSP39_PZI001953</name>
</gene>
<feature type="transmembrane region" description="Helical" evidence="7">
    <location>
        <begin position="65"/>
        <end position="84"/>
    </location>
</feature>
<feature type="transmembrane region" description="Helical" evidence="7">
    <location>
        <begin position="104"/>
        <end position="122"/>
    </location>
</feature>
<feature type="transmembrane region" description="Helical" evidence="7">
    <location>
        <begin position="192"/>
        <end position="213"/>
    </location>
</feature>